<dbReference type="RefSeq" id="WP_132630499.1">
    <property type="nucleotide sequence ID" value="NZ_SMLD01000026.1"/>
</dbReference>
<reference evidence="3 4" key="1">
    <citation type="submission" date="2019-03" db="EMBL/GenBank/DDBJ databases">
        <title>Draft genome sequences of novel Actinobacteria.</title>
        <authorList>
            <person name="Sahin N."/>
            <person name="Ay H."/>
            <person name="Saygin H."/>
        </authorList>
    </citation>
    <scope>NUCLEOTIDE SEQUENCE [LARGE SCALE GENOMIC DNA]</scope>
    <source>
        <strain evidence="3 4">6K102</strain>
    </source>
</reference>
<dbReference type="Proteomes" id="UP000295136">
    <property type="component" value="Unassembled WGS sequence"/>
</dbReference>
<proteinExistence type="predicted"/>
<comment type="caution">
    <text evidence="3">The sequence shown here is derived from an EMBL/GenBank/DDBJ whole genome shotgun (WGS) entry which is preliminary data.</text>
</comment>
<dbReference type="SUPFAM" id="SSF48452">
    <property type="entry name" value="TPR-like"/>
    <property type="match status" value="1"/>
</dbReference>
<evidence type="ECO:0000256" key="1">
    <source>
        <dbReference type="SAM" id="MobiDB-lite"/>
    </source>
</evidence>
<organism evidence="3 4">
    <name type="scientific">Nonomuraea mesophila</name>
    <dbReference type="NCBI Taxonomy" id="2530382"/>
    <lineage>
        <taxon>Bacteria</taxon>
        <taxon>Bacillati</taxon>
        <taxon>Actinomycetota</taxon>
        <taxon>Actinomycetes</taxon>
        <taxon>Streptosporangiales</taxon>
        <taxon>Streptosporangiaceae</taxon>
        <taxon>Nonomuraea</taxon>
    </lineage>
</organism>
<dbReference type="InterPro" id="IPR049052">
    <property type="entry name" value="nSTAND1"/>
</dbReference>
<dbReference type="EMBL" id="SMLD01000026">
    <property type="protein sequence ID" value="TDE55839.1"/>
    <property type="molecule type" value="Genomic_DNA"/>
</dbReference>
<dbReference type="InterPro" id="IPR011990">
    <property type="entry name" value="TPR-like_helical_dom_sf"/>
</dbReference>
<keyword evidence="4" id="KW-1185">Reference proteome</keyword>
<feature type="region of interest" description="Disordered" evidence="1">
    <location>
        <begin position="380"/>
        <end position="399"/>
    </location>
</feature>
<dbReference type="Gene3D" id="1.25.40.10">
    <property type="entry name" value="Tetratricopeptide repeat domain"/>
    <property type="match status" value="1"/>
</dbReference>
<dbReference type="Gene3D" id="3.40.50.300">
    <property type="entry name" value="P-loop containing nucleotide triphosphate hydrolases"/>
    <property type="match status" value="1"/>
</dbReference>
<evidence type="ECO:0000259" key="2">
    <source>
        <dbReference type="Pfam" id="PF20703"/>
    </source>
</evidence>
<evidence type="ECO:0000313" key="3">
    <source>
        <dbReference type="EMBL" id="TDE55839.1"/>
    </source>
</evidence>
<name>A0A4R5FSF2_9ACTN</name>
<feature type="domain" description="Novel STAND NTPase 1" evidence="2">
    <location>
        <begin position="2"/>
        <end position="378"/>
    </location>
</feature>
<evidence type="ECO:0000313" key="4">
    <source>
        <dbReference type="Proteomes" id="UP000295136"/>
    </source>
</evidence>
<protein>
    <recommendedName>
        <fullName evidence="2">Novel STAND NTPase 1 domain-containing protein</fullName>
    </recommendedName>
</protein>
<sequence length="656" mass="71681">MSVFRAADHHVFFGRDRESREVCKLWQTQRLTILYGASGIGKSSLIQAGVLPLLSPSMTDVLPLGQVSYGSTFPRAALAPHNPYVLALLASWSPAARPTRLAGMTIPAFLRTRPVKHDAYGEPTVTLMAVDQVEELFVPGRRNGQHRDWFFCQLAEALQANSRLRVLLSIRADRLRDLLEHERELLGAVPNADDHPLERFSLEALDSDSALEAVRGPVRGTGRAFAPGAAEQLVAELLNAAPRADPPGRSREVHPVQLQVVCEALWNALPPEQEQIAMSDVLGYADRALSGHYDREIGRIAWQRYDGDDRRLRTWLRMTFSDRTESRTRSRRAVRQGTVETAGVGRSVLALLVKRHILLAGRRGGEEVYELAHHHLLKAPGRDEQQSPPPASPGCDDLLGEAASAHREGDLLLAARLGEEALSRSGDDLSVRAQIESLLGNVAYERGDLDEAISRYSTAAKGFETAGAVASVGPLLTAIGRLRLAQGSPAKAVRELQAAMIRVPADLTIQTELAWALWHGGHPDAAVGMLNGVLDREGNNTDALLRRGQILAGMERPRAALRDLDRAKPLRWPFAKVAHALALAQVDSMREAQREMVEALAESVDHGPLLWYAARVEQLAGKTASAVDLAKRAISARTPALPHHMAEPARRLVAAQ</sequence>
<dbReference type="AlphaFoldDB" id="A0A4R5FSF2"/>
<accession>A0A4R5FSF2</accession>
<dbReference type="Pfam" id="PF20703">
    <property type="entry name" value="nSTAND1"/>
    <property type="match status" value="1"/>
</dbReference>
<gene>
    <name evidence="3" type="ORF">E1295_12920</name>
</gene>
<dbReference type="InterPro" id="IPR027417">
    <property type="entry name" value="P-loop_NTPase"/>
</dbReference>